<proteinExistence type="predicted"/>
<evidence type="ECO:0000256" key="4">
    <source>
        <dbReference type="ARBA" id="ARBA00023134"/>
    </source>
</evidence>
<evidence type="ECO:0000256" key="1">
    <source>
        <dbReference type="ARBA" id="ARBA00022679"/>
    </source>
</evidence>
<keyword evidence="2 5" id="KW-0548">Nucleotidyltransferase</keyword>
<keyword evidence="1 5" id="KW-0808">Transferase</keyword>
<dbReference type="PANTHER" id="PTHR40392">
    <property type="entry name" value="2-PHOSPHO-L-LACTATE GUANYLYLTRANSFERASE"/>
    <property type="match status" value="1"/>
</dbReference>
<keyword evidence="3" id="KW-0547">Nucleotide-binding</keyword>
<dbReference type="RefSeq" id="WP_054782583.1">
    <property type="nucleotide sequence ID" value="NZ_FPBD01000001.1"/>
</dbReference>
<name>A0A1I6XV33_9HYPH</name>
<dbReference type="Gene3D" id="3.90.550.10">
    <property type="entry name" value="Spore Coat Polysaccharide Biosynthesis Protein SpsA, Chain A"/>
    <property type="match status" value="1"/>
</dbReference>
<dbReference type="InterPro" id="IPR002835">
    <property type="entry name" value="CofC"/>
</dbReference>
<dbReference type="AlphaFoldDB" id="A0A1I6XV33"/>
<dbReference type="GO" id="GO:0005525">
    <property type="term" value="F:GTP binding"/>
    <property type="evidence" value="ECO:0007669"/>
    <property type="project" value="UniProtKB-KW"/>
</dbReference>
<dbReference type="InterPro" id="IPR029044">
    <property type="entry name" value="Nucleotide-diphossugar_trans"/>
</dbReference>
<dbReference type="Pfam" id="PF01983">
    <property type="entry name" value="CofC"/>
    <property type="match status" value="1"/>
</dbReference>
<protein>
    <submittedName>
        <fullName evidence="5">2-phospho-L-lactate guanylyltransferase</fullName>
    </submittedName>
</protein>
<evidence type="ECO:0000256" key="2">
    <source>
        <dbReference type="ARBA" id="ARBA00022695"/>
    </source>
</evidence>
<gene>
    <name evidence="5" type="ORF">SAMN05444141_101439</name>
</gene>
<dbReference type="EMBL" id="FPBD01000001">
    <property type="protein sequence ID" value="SFT41873.1"/>
    <property type="molecule type" value="Genomic_DNA"/>
</dbReference>
<reference evidence="6" key="1">
    <citation type="submission" date="2016-10" db="EMBL/GenBank/DDBJ databases">
        <authorList>
            <person name="Varghese N."/>
            <person name="Submissions S."/>
        </authorList>
    </citation>
    <scope>NUCLEOTIDE SEQUENCE [LARGE SCALE GENOMIC DNA]</scope>
    <source>
        <strain evidence="6">DSM 17465</strain>
    </source>
</reference>
<keyword evidence="4" id="KW-0342">GTP-binding</keyword>
<keyword evidence="6" id="KW-1185">Reference proteome</keyword>
<accession>A0A1I6XV33</accession>
<dbReference type="NCBIfam" id="TIGR03552">
    <property type="entry name" value="F420_cofC"/>
    <property type="match status" value="1"/>
</dbReference>
<organism evidence="5 6">
    <name type="scientific">Pseudovibrio denitrificans</name>
    <dbReference type="NCBI Taxonomy" id="258256"/>
    <lineage>
        <taxon>Bacteria</taxon>
        <taxon>Pseudomonadati</taxon>
        <taxon>Pseudomonadota</taxon>
        <taxon>Alphaproteobacteria</taxon>
        <taxon>Hyphomicrobiales</taxon>
        <taxon>Stappiaceae</taxon>
        <taxon>Pseudovibrio</taxon>
    </lineage>
</organism>
<evidence type="ECO:0000313" key="6">
    <source>
        <dbReference type="Proteomes" id="UP000183371"/>
    </source>
</evidence>
<sequence>MTGSAPKTLVVVPVKDFAKAKSRLGPHLDATERATVAANLFAQTLRFLQDSQKQCSTAFDIAVVTSSLEIAGTVNECSVHLILEGQEDGLNSALTTAALWAKAHGYETLCILPADIAAPDFDEFERLLSLAGSPRSLVLCPAHDYGTNVLIATPPDAITFTYGSASFQKHQAQAAERGLDCVIAPSSSFSKDIDYMEDLADLQPRLLAKHGDRRAV</sequence>
<evidence type="ECO:0000256" key="3">
    <source>
        <dbReference type="ARBA" id="ARBA00022741"/>
    </source>
</evidence>
<evidence type="ECO:0000313" key="5">
    <source>
        <dbReference type="EMBL" id="SFT41873.1"/>
    </source>
</evidence>
<dbReference type="PANTHER" id="PTHR40392:SF1">
    <property type="entry name" value="2-PHOSPHO-L-LACTATE GUANYLYLTRANSFERASE"/>
    <property type="match status" value="1"/>
</dbReference>
<dbReference type="GO" id="GO:0043814">
    <property type="term" value="F:phospholactate guanylyltransferase activity"/>
    <property type="evidence" value="ECO:0007669"/>
    <property type="project" value="InterPro"/>
</dbReference>
<dbReference type="SUPFAM" id="SSF53448">
    <property type="entry name" value="Nucleotide-diphospho-sugar transferases"/>
    <property type="match status" value="1"/>
</dbReference>
<dbReference type="Proteomes" id="UP000183371">
    <property type="component" value="Unassembled WGS sequence"/>
</dbReference>